<evidence type="ECO:0000313" key="3">
    <source>
        <dbReference type="Proteomes" id="UP000054107"/>
    </source>
</evidence>
<protein>
    <recommendedName>
        <fullName evidence="1">Helitron helicase-like domain-containing protein</fullName>
    </recommendedName>
</protein>
<dbReference type="InterPro" id="IPR025476">
    <property type="entry name" value="Helitron_helicase-like"/>
</dbReference>
<dbReference type="PANTHER" id="PTHR45786:SF74">
    <property type="entry name" value="ATP-DEPENDENT DNA HELICASE"/>
    <property type="match status" value="1"/>
</dbReference>
<dbReference type="OrthoDB" id="2276331at2759"/>
<gene>
    <name evidence="2" type="primary">PARPA_08550.1 scaffold 33340</name>
</gene>
<proteinExistence type="predicted"/>
<organism evidence="2 3">
    <name type="scientific">Parasitella parasitica</name>
    <dbReference type="NCBI Taxonomy" id="35722"/>
    <lineage>
        <taxon>Eukaryota</taxon>
        <taxon>Fungi</taxon>
        <taxon>Fungi incertae sedis</taxon>
        <taxon>Mucoromycota</taxon>
        <taxon>Mucoromycotina</taxon>
        <taxon>Mucoromycetes</taxon>
        <taxon>Mucorales</taxon>
        <taxon>Mucorineae</taxon>
        <taxon>Mucoraceae</taxon>
        <taxon>Parasitella</taxon>
    </lineage>
</organism>
<dbReference type="EMBL" id="LN731193">
    <property type="protein sequence ID" value="CEP14371.1"/>
    <property type="molecule type" value="Genomic_DNA"/>
</dbReference>
<keyword evidence="3" id="KW-1185">Reference proteome</keyword>
<dbReference type="Pfam" id="PF14214">
    <property type="entry name" value="Helitron_like_N"/>
    <property type="match status" value="1"/>
</dbReference>
<evidence type="ECO:0000259" key="1">
    <source>
        <dbReference type="Pfam" id="PF14214"/>
    </source>
</evidence>
<dbReference type="AlphaFoldDB" id="A0A0B7NHG3"/>
<name>A0A0B7NHG3_9FUNG</name>
<reference evidence="2 3" key="1">
    <citation type="submission" date="2014-09" db="EMBL/GenBank/DDBJ databases">
        <authorList>
            <person name="Ellenberger Sabrina"/>
        </authorList>
    </citation>
    <scope>NUCLEOTIDE SEQUENCE [LARGE SCALE GENOMIC DNA]</scope>
    <source>
        <strain evidence="2 3">CBS 412.66</strain>
    </source>
</reference>
<accession>A0A0B7NHG3</accession>
<sequence>MNVAGNQGVSRETMHILQNMMHEVNLFVALLKSMEELSSEREGGLEDIRMVFRAENAPDLRRYNAPTADEAGVLIVSGDDESDLEPRNRDIVLRFKGVGGNDGLSRINELDQHYDALHYVLMFPFGDPGWNINIKSYNPNMMEIDEPVAVDQVYKAEIFVMQYYSSRLMLRPNANTPVNEQVSIHSFGKFNQKALRAEVYSGLADVIRLDDNDMSEVGKRVILPSSFVGGPRFMAQLFQDTMNLVRRFGKPDLFITFTCNPDWPEIAEALLSVLRKVVAYCYTIEFQKHGLTHCHMLFILAEEDKSRTAEQIDHIVSAEIPDPVDYPLAHQNVTTSMVHGPCGLLNPETICMKNGLCSKKHPFNYADRTLLSEESENDKLTYRRRVMPSRLVMRNSGRTTVDNRWIVPHNLYLTAKYNAHINVEICNEINSIKYVYKYVYKGHDRAQVYMTNTAGVAEGQDEVKNFLDARYVSASEVCWRLLGYPMHKEFSSCQRLDVHLPNEQRIYYKENGRPVEALNRAVQDTTLTAWFKYNADNERYEEAMQTLYPNFCERYTFHSTPRGNYWAPRRAGFGDTIGRMYTTSPKGIEKYHLCLILLTVPGAKSLPDFRTINGEVLNTFQSAARSTVLLADDTEWSAAMTEAALTQMPSSLRQLFSASYCI</sequence>
<feature type="domain" description="Helitron helicase-like" evidence="1">
    <location>
        <begin position="175"/>
        <end position="270"/>
    </location>
</feature>
<dbReference type="STRING" id="35722.A0A0B7NHG3"/>
<dbReference type="PANTHER" id="PTHR45786">
    <property type="entry name" value="DNA BINDING PROTEIN-LIKE"/>
    <property type="match status" value="1"/>
</dbReference>
<dbReference type="Proteomes" id="UP000054107">
    <property type="component" value="Unassembled WGS sequence"/>
</dbReference>
<evidence type="ECO:0000313" key="2">
    <source>
        <dbReference type="EMBL" id="CEP14371.1"/>
    </source>
</evidence>